<organism evidence="2 3">
    <name type="scientific">Cytobacillus spartinae</name>
    <dbReference type="NCBI Taxonomy" id="3299023"/>
    <lineage>
        <taxon>Bacteria</taxon>
        <taxon>Bacillati</taxon>
        <taxon>Bacillota</taxon>
        <taxon>Bacilli</taxon>
        <taxon>Bacillales</taxon>
        <taxon>Bacillaceae</taxon>
        <taxon>Cytobacillus</taxon>
    </lineage>
</organism>
<dbReference type="PROSITE" id="PS50965">
    <property type="entry name" value="NERD"/>
    <property type="match status" value="1"/>
</dbReference>
<evidence type="ECO:0000259" key="1">
    <source>
        <dbReference type="PROSITE" id="PS50965"/>
    </source>
</evidence>
<evidence type="ECO:0000313" key="2">
    <source>
        <dbReference type="EMBL" id="MFE8700675.1"/>
    </source>
</evidence>
<protein>
    <submittedName>
        <fullName evidence="2">Nuclease-related domain-containing protein</fullName>
    </submittedName>
</protein>
<dbReference type="RefSeq" id="WP_389360090.1">
    <property type="nucleotide sequence ID" value="NZ_JBIACK010000003.1"/>
</dbReference>
<dbReference type="InterPro" id="IPR011528">
    <property type="entry name" value="NERD"/>
</dbReference>
<dbReference type="Proteomes" id="UP001601059">
    <property type="component" value="Unassembled WGS sequence"/>
</dbReference>
<keyword evidence="3" id="KW-1185">Reference proteome</keyword>
<dbReference type="EMBL" id="JBIACK010000003">
    <property type="protein sequence ID" value="MFE8700675.1"/>
    <property type="molecule type" value="Genomic_DNA"/>
</dbReference>
<sequence length="303" mass="35684">MIFKPRFESMELKILRYLKARMKLDPKDENHYTNLEKGYAGELQFDKLLEKLSNENLVINDLLLECNNTFFQIDTMLILSNTIYLFEIKNFEGDFYIEGDRWYSTPRSEIKNPLLQLKRNESLLRRLLQELGSNFPIEAHLVFLNPEFQLYQAPLNLPVIFPAQLNRYIEKISRRSSTIKNTHTKLAEQLLTLHISESPFSRIPEYTYEELEKGIICLGCGGFYETLHGTTLKCNRCGETEDHYSAVLRSIKELEVLFPSVKLTMKTLQDWCKVLKNKKTIKKIIRGNYMLVEKGKQSYYIRK</sequence>
<dbReference type="Pfam" id="PF08378">
    <property type="entry name" value="NERD"/>
    <property type="match status" value="1"/>
</dbReference>
<evidence type="ECO:0000313" key="3">
    <source>
        <dbReference type="Proteomes" id="UP001601059"/>
    </source>
</evidence>
<gene>
    <name evidence="2" type="ORF">ACFYKX_08625</name>
</gene>
<reference evidence="2 3" key="1">
    <citation type="submission" date="2024-08" db="EMBL/GenBank/DDBJ databases">
        <title>Two novel Cytobacillus novel species.</title>
        <authorList>
            <person name="Liu G."/>
        </authorList>
    </citation>
    <scope>NUCLEOTIDE SEQUENCE [LARGE SCALE GENOMIC DNA]</scope>
    <source>
        <strain evidence="2 3">FJAT-54145</strain>
    </source>
</reference>
<comment type="caution">
    <text evidence="2">The sequence shown here is derived from an EMBL/GenBank/DDBJ whole genome shotgun (WGS) entry which is preliminary data.</text>
</comment>
<proteinExistence type="predicted"/>
<accession>A0ABW6K901</accession>
<name>A0ABW6K901_9BACI</name>
<feature type="domain" description="NERD" evidence="1">
    <location>
        <begin position="37"/>
        <end position="147"/>
    </location>
</feature>